<dbReference type="EMBL" id="LMXI01000325">
    <property type="protein sequence ID" value="KRT58527.1"/>
    <property type="molecule type" value="Genomic_DNA"/>
</dbReference>
<comment type="caution">
    <text evidence="2">The sequence shown here is derived from an EMBL/GenBank/DDBJ whole genome shotgun (WGS) entry which is preliminary data.</text>
</comment>
<name>A0A0T5Z6V6_9GAMM</name>
<accession>A0A0T5Z6V6</accession>
<evidence type="ECO:0000313" key="2">
    <source>
        <dbReference type="EMBL" id="KRT58527.1"/>
    </source>
</evidence>
<proteinExistence type="predicted"/>
<evidence type="ECO:0000256" key="1">
    <source>
        <dbReference type="SAM" id="MobiDB-lite"/>
    </source>
</evidence>
<feature type="region of interest" description="Disordered" evidence="1">
    <location>
        <begin position="1"/>
        <end position="27"/>
    </location>
</feature>
<gene>
    <name evidence="2" type="ORF">Ga0076813_13695</name>
</gene>
<sequence length="27" mass="3061">ALLPQLTPHLDQIEPEPVTPPNRQVEE</sequence>
<reference evidence="2 3" key="1">
    <citation type="submission" date="2015-11" db="EMBL/GenBank/DDBJ databases">
        <title>The genome of Candidatus Endoriftia persephone in Ridgeia piscesae and population structure of the North Eastern Pacific vestimentiferan symbionts.</title>
        <authorList>
            <person name="Perez M."/>
            <person name="Juniper K.S."/>
        </authorList>
    </citation>
    <scope>NUCLEOTIDE SEQUENCE [LARGE SCALE GENOMIC DNA]</scope>
    <source>
        <strain evidence="2">Ind10</strain>
    </source>
</reference>
<protein>
    <submittedName>
        <fullName evidence="2">Uncharacterized protein</fullName>
    </submittedName>
</protein>
<organism evidence="2 3">
    <name type="scientific">endosymbiont of Ridgeia piscesae</name>
    <dbReference type="NCBI Taxonomy" id="54398"/>
    <lineage>
        <taxon>Bacteria</taxon>
        <taxon>Pseudomonadati</taxon>
        <taxon>Pseudomonadota</taxon>
        <taxon>Gammaproteobacteria</taxon>
        <taxon>sulfur-oxidizing symbionts</taxon>
    </lineage>
</organism>
<evidence type="ECO:0000313" key="3">
    <source>
        <dbReference type="Proteomes" id="UP000051276"/>
    </source>
</evidence>
<dbReference type="Proteomes" id="UP000051276">
    <property type="component" value="Unassembled WGS sequence"/>
</dbReference>
<feature type="non-terminal residue" evidence="2">
    <location>
        <position position="1"/>
    </location>
</feature>
<dbReference type="AlphaFoldDB" id="A0A0T5Z6V6"/>